<dbReference type="AlphaFoldDB" id="A0ABD0NYD6"/>
<protein>
    <submittedName>
        <fullName evidence="2">Uncharacterized protein</fullName>
    </submittedName>
</protein>
<keyword evidence="3" id="KW-1185">Reference proteome</keyword>
<dbReference type="Proteomes" id="UP001529510">
    <property type="component" value="Unassembled WGS sequence"/>
</dbReference>
<evidence type="ECO:0000313" key="3">
    <source>
        <dbReference type="Proteomes" id="UP001529510"/>
    </source>
</evidence>
<evidence type="ECO:0000256" key="1">
    <source>
        <dbReference type="SAM" id="MobiDB-lite"/>
    </source>
</evidence>
<accession>A0ABD0NYD6</accession>
<reference evidence="2 3" key="1">
    <citation type="submission" date="2024-05" db="EMBL/GenBank/DDBJ databases">
        <title>Genome sequencing and assembly of Indian major carp, Cirrhinus mrigala (Hamilton, 1822).</title>
        <authorList>
            <person name="Mohindra V."/>
            <person name="Chowdhury L.M."/>
            <person name="Lal K."/>
            <person name="Jena J.K."/>
        </authorList>
    </citation>
    <scope>NUCLEOTIDE SEQUENCE [LARGE SCALE GENOMIC DNA]</scope>
    <source>
        <strain evidence="2">CM1030</strain>
        <tissue evidence="2">Blood</tissue>
    </source>
</reference>
<dbReference type="EMBL" id="JAMKFB020000019">
    <property type="protein sequence ID" value="KAL0166545.1"/>
    <property type="molecule type" value="Genomic_DNA"/>
</dbReference>
<evidence type="ECO:0000313" key="2">
    <source>
        <dbReference type="EMBL" id="KAL0166545.1"/>
    </source>
</evidence>
<name>A0ABD0NYD6_CIRMR</name>
<gene>
    <name evidence="2" type="ORF">M9458_038389</name>
</gene>
<proteinExistence type="predicted"/>
<feature type="compositionally biased region" description="Low complexity" evidence="1">
    <location>
        <begin position="313"/>
        <end position="322"/>
    </location>
</feature>
<feature type="region of interest" description="Disordered" evidence="1">
    <location>
        <begin position="294"/>
        <end position="325"/>
    </location>
</feature>
<comment type="caution">
    <text evidence="2">The sequence shown here is derived from an EMBL/GenBank/DDBJ whole genome shotgun (WGS) entry which is preliminary data.</text>
</comment>
<sequence>MTAPMSSEEITPFATPPETPTIFVSTTPVETTIPVEMATSSFMTPLPATTTERLMSGKTPSIGPQGISLDTSTTMTRAEPLVTSEMTSIFTSSTGTSATSEAISNQHMTTGEVATTVETLPFSTSTVETSIRTTPSVGIVLDTTTPAKTTAEVSTSSKIPYVPTTLVSTEGLAAEVTLEKSTYAVTTSPDETTSVSTTPFATTAEAATPPETTFVSTTPFETTIAVEMATSLIDYPANHYCRATNMTSISTSPIETSTTSKAISMQLVTTGEVAATAKTVFVSTSTLATTSVEGMTSGTIPSHSAAEDGLELSTTAPTTTSDSTEDVLGKSTLALTTTVAPASDEHKFVTTTSVKTAIATSLSATSTEKMTFVMTPSAGIVLDTTTTATTMPFSTTPAETFFRKTSGVPLEPSSLAETKNVETTVAVGTPVVTESPLQVATLTEEVTTPSSGIRWAFSAIPSVPYLPVVTTTKTADSQQSAHVGATTIPVDFGWGFSDIRSVPHVPVVTPTQTINSRQSPQVVGTTTVPRNDRTTVTTRIEIAFRITTVPETSFLTPIPGEDLPSESVSPVDTYTGNAVGFGWGFSDMPSVPYQPVVTPAITITGQQSTQVVVTTTIPLNKQTAVIAYESASRITAIPELTFLTPMPGGDIPSESIFPVDAYTGNAAGFGWEFSDIPSVPYQPVVIPVETINSQQSTQVVGMATVPRNNQTE</sequence>
<feature type="region of interest" description="Disordered" evidence="1">
    <location>
        <begin position="1"/>
        <end position="22"/>
    </location>
</feature>
<organism evidence="2 3">
    <name type="scientific">Cirrhinus mrigala</name>
    <name type="common">Mrigala</name>
    <dbReference type="NCBI Taxonomy" id="683832"/>
    <lineage>
        <taxon>Eukaryota</taxon>
        <taxon>Metazoa</taxon>
        <taxon>Chordata</taxon>
        <taxon>Craniata</taxon>
        <taxon>Vertebrata</taxon>
        <taxon>Euteleostomi</taxon>
        <taxon>Actinopterygii</taxon>
        <taxon>Neopterygii</taxon>
        <taxon>Teleostei</taxon>
        <taxon>Ostariophysi</taxon>
        <taxon>Cypriniformes</taxon>
        <taxon>Cyprinidae</taxon>
        <taxon>Labeoninae</taxon>
        <taxon>Labeonini</taxon>
        <taxon>Cirrhinus</taxon>
    </lineage>
</organism>